<evidence type="ECO:0000313" key="4">
    <source>
        <dbReference type="Proteomes" id="UP000001683"/>
    </source>
</evidence>
<accession>B2A0W6</accession>
<dbReference type="HOGENOM" id="CLU_2343783_0_0_9"/>
<keyword evidence="1" id="KW-0175">Coiled coil</keyword>
<sequence length="97" mass="11626">MTENVERLKQEIKQLENSIVELRTELHNTKNLVEKHNQLRETIVDMSERVRALETWIEQEEKGEKTKHKNKEIQQEWIVIFISMVAVLITFINVIWG</sequence>
<protein>
    <submittedName>
        <fullName evidence="3">Uncharacterized protein</fullName>
    </submittedName>
</protein>
<dbReference type="RefSeq" id="WP_012448842.1">
    <property type="nucleotide sequence ID" value="NC_010718.1"/>
</dbReference>
<evidence type="ECO:0000313" key="3">
    <source>
        <dbReference type="EMBL" id="ACB85996.1"/>
    </source>
</evidence>
<feature type="coiled-coil region" evidence="1">
    <location>
        <begin position="5"/>
        <end position="39"/>
    </location>
</feature>
<dbReference type="EMBL" id="CP001034">
    <property type="protein sequence ID" value="ACB85996.1"/>
    <property type="molecule type" value="Genomic_DNA"/>
</dbReference>
<organism evidence="3 4">
    <name type="scientific">Natranaerobius thermophilus (strain ATCC BAA-1301 / DSM 18059 / JW/NM-WN-LF)</name>
    <dbReference type="NCBI Taxonomy" id="457570"/>
    <lineage>
        <taxon>Bacteria</taxon>
        <taxon>Bacillati</taxon>
        <taxon>Bacillota</taxon>
        <taxon>Clostridia</taxon>
        <taxon>Natranaerobiales</taxon>
        <taxon>Natranaerobiaceae</taxon>
        <taxon>Natranaerobius</taxon>
    </lineage>
</organism>
<dbReference type="AlphaFoldDB" id="B2A0W6"/>
<evidence type="ECO:0000256" key="2">
    <source>
        <dbReference type="SAM" id="Phobius"/>
    </source>
</evidence>
<reference evidence="3 4" key="1">
    <citation type="submission" date="2008-04" db="EMBL/GenBank/DDBJ databases">
        <title>Complete sequence of chromosome of Natranaerobius thermophilus JW/NM-WN-LF.</title>
        <authorList>
            <consortium name="US DOE Joint Genome Institute"/>
            <person name="Copeland A."/>
            <person name="Lucas S."/>
            <person name="Lapidus A."/>
            <person name="Glavina del Rio T."/>
            <person name="Dalin E."/>
            <person name="Tice H."/>
            <person name="Bruce D."/>
            <person name="Goodwin L."/>
            <person name="Pitluck S."/>
            <person name="Chertkov O."/>
            <person name="Brettin T."/>
            <person name="Detter J.C."/>
            <person name="Han C."/>
            <person name="Kuske C.R."/>
            <person name="Schmutz J."/>
            <person name="Larimer F."/>
            <person name="Land M."/>
            <person name="Hauser L."/>
            <person name="Kyrpides N."/>
            <person name="Lykidis A."/>
            <person name="Mesbah N.M."/>
            <person name="Wiegel J."/>
        </authorList>
    </citation>
    <scope>NUCLEOTIDE SEQUENCE [LARGE SCALE GENOMIC DNA]</scope>
    <source>
        <strain evidence="4">ATCC BAA-1301 / DSM 18059 / JW/NM-WN-LF</strain>
    </source>
</reference>
<keyword evidence="2" id="KW-1133">Transmembrane helix</keyword>
<dbReference type="Proteomes" id="UP000001683">
    <property type="component" value="Chromosome"/>
</dbReference>
<reference evidence="3 4" key="2">
    <citation type="journal article" date="2011" name="J. Bacteriol.">
        <title>Complete genome sequence of the anaerobic, halophilic alkalithermophile Natranaerobius thermophilus JW/NM-WN-LF.</title>
        <authorList>
            <person name="Zhao B."/>
            <person name="Mesbah N.M."/>
            <person name="Dalin E."/>
            <person name="Goodwin L."/>
            <person name="Nolan M."/>
            <person name="Pitluck S."/>
            <person name="Chertkov O."/>
            <person name="Brettin T.S."/>
            <person name="Han J."/>
            <person name="Larimer F.W."/>
            <person name="Land M.L."/>
            <person name="Hauser L."/>
            <person name="Kyrpides N."/>
            <person name="Wiegel J."/>
        </authorList>
    </citation>
    <scope>NUCLEOTIDE SEQUENCE [LARGE SCALE GENOMIC DNA]</scope>
    <source>
        <strain evidence="4">ATCC BAA-1301 / DSM 18059 / JW/NM-WN-LF</strain>
    </source>
</reference>
<evidence type="ECO:0000256" key="1">
    <source>
        <dbReference type="SAM" id="Coils"/>
    </source>
</evidence>
<dbReference type="KEGG" id="nth:Nther_2431"/>
<keyword evidence="4" id="KW-1185">Reference proteome</keyword>
<gene>
    <name evidence="3" type="ordered locus">Nther_2431</name>
</gene>
<dbReference type="InParanoid" id="B2A0W6"/>
<proteinExistence type="predicted"/>
<keyword evidence="2" id="KW-0812">Transmembrane</keyword>
<keyword evidence="2" id="KW-0472">Membrane</keyword>
<feature type="transmembrane region" description="Helical" evidence="2">
    <location>
        <begin position="77"/>
        <end position="96"/>
    </location>
</feature>
<name>B2A0W6_NATTJ</name>